<keyword evidence="2" id="KW-1185">Reference proteome</keyword>
<reference evidence="1 2" key="1">
    <citation type="submission" date="2018-11" db="EMBL/GenBank/DDBJ databases">
        <authorList>
            <consortium name="Pathogen Informatics"/>
        </authorList>
    </citation>
    <scope>NUCLEOTIDE SEQUENCE [LARGE SCALE GENOMIC DNA]</scope>
    <source>
        <strain evidence="1 2">MHpl1</strain>
    </source>
</reference>
<evidence type="ECO:0000313" key="2">
    <source>
        <dbReference type="Proteomes" id="UP000268014"/>
    </source>
</evidence>
<protein>
    <submittedName>
        <fullName evidence="1">Uncharacterized protein</fullName>
    </submittedName>
</protein>
<dbReference type="Proteomes" id="UP000268014">
    <property type="component" value="Unassembled WGS sequence"/>
</dbReference>
<sequence length="46" mass="5379">MPCFILHLDGLIMECKILRWRSETTERFLVYLYGFSGHTTISKNTG</sequence>
<evidence type="ECO:0000313" key="1">
    <source>
        <dbReference type="EMBL" id="VDO14711.1"/>
    </source>
</evidence>
<proteinExistence type="predicted"/>
<dbReference type="EMBL" id="UZAF01004986">
    <property type="protein sequence ID" value="VDO14711.1"/>
    <property type="molecule type" value="Genomic_DNA"/>
</dbReference>
<name>A0A3P7T2R9_HAEPC</name>
<gene>
    <name evidence="1" type="ORF">HPLM_LOCUS2431</name>
</gene>
<accession>A0A3P7T2R9</accession>
<organism evidence="1 2">
    <name type="scientific">Haemonchus placei</name>
    <name type="common">Barber's pole worm</name>
    <dbReference type="NCBI Taxonomy" id="6290"/>
    <lineage>
        <taxon>Eukaryota</taxon>
        <taxon>Metazoa</taxon>
        <taxon>Ecdysozoa</taxon>
        <taxon>Nematoda</taxon>
        <taxon>Chromadorea</taxon>
        <taxon>Rhabditida</taxon>
        <taxon>Rhabditina</taxon>
        <taxon>Rhabditomorpha</taxon>
        <taxon>Strongyloidea</taxon>
        <taxon>Trichostrongylidae</taxon>
        <taxon>Haemonchus</taxon>
    </lineage>
</organism>
<dbReference type="AlphaFoldDB" id="A0A3P7T2R9"/>